<organism evidence="17">
    <name type="scientific">Ananas comosus var. bracteatus</name>
    <name type="common">red pineapple</name>
    <dbReference type="NCBI Taxonomy" id="296719"/>
    <lineage>
        <taxon>Eukaryota</taxon>
        <taxon>Viridiplantae</taxon>
        <taxon>Streptophyta</taxon>
        <taxon>Embryophyta</taxon>
        <taxon>Tracheophyta</taxon>
        <taxon>Spermatophyta</taxon>
        <taxon>Magnoliopsida</taxon>
        <taxon>Liliopsida</taxon>
        <taxon>Poales</taxon>
        <taxon>Bromeliaceae</taxon>
        <taxon>Bromelioideae</taxon>
        <taxon>Ananas</taxon>
    </lineage>
</organism>
<dbReference type="Pfam" id="PF00046">
    <property type="entry name" value="Homeodomain"/>
    <property type="match status" value="1"/>
</dbReference>
<keyword evidence="8 11" id="KW-0371">Homeobox</keyword>
<feature type="compositionally biased region" description="Basic residues" evidence="14">
    <location>
        <begin position="101"/>
        <end position="122"/>
    </location>
</feature>
<dbReference type="Gene3D" id="1.10.10.60">
    <property type="entry name" value="Homeodomain-like"/>
    <property type="match status" value="1"/>
</dbReference>
<keyword evidence="5" id="KW-0862">Zinc</keyword>
<dbReference type="InterPro" id="IPR045876">
    <property type="entry name" value="PRHA-like_PHD-finger"/>
</dbReference>
<dbReference type="InterPro" id="IPR009057">
    <property type="entry name" value="Homeodomain-like_sf"/>
</dbReference>
<feature type="region of interest" description="Disordered" evidence="14">
    <location>
        <begin position="620"/>
        <end position="639"/>
    </location>
</feature>
<dbReference type="GO" id="GO:0043565">
    <property type="term" value="F:sequence-specific DNA binding"/>
    <property type="evidence" value="ECO:0007669"/>
    <property type="project" value="UniProtKB-ARBA"/>
</dbReference>
<dbReference type="PROSITE" id="PS50016">
    <property type="entry name" value="ZF_PHD_2"/>
    <property type="match status" value="1"/>
</dbReference>
<dbReference type="InterPro" id="IPR001356">
    <property type="entry name" value="HD"/>
</dbReference>
<dbReference type="PROSITE" id="PS50071">
    <property type="entry name" value="HOMEOBOX_2"/>
    <property type="match status" value="1"/>
</dbReference>
<dbReference type="InterPro" id="IPR019787">
    <property type="entry name" value="Znf_PHD-finger"/>
</dbReference>
<name>A0A6V7P488_ANACO</name>
<dbReference type="FunFam" id="3.30.40.10:FF:000270">
    <property type="entry name" value="pathogenesis-related homeodomain protein-like"/>
    <property type="match status" value="1"/>
</dbReference>
<comment type="subcellular location">
    <subcellularLocation>
        <location evidence="1 11 13">Nucleus</location>
    </subcellularLocation>
</comment>
<dbReference type="GO" id="GO:0005634">
    <property type="term" value="C:nucleus"/>
    <property type="evidence" value="ECO:0007669"/>
    <property type="project" value="UniProtKB-SubCell"/>
</dbReference>
<reference evidence="17" key="1">
    <citation type="submission" date="2020-07" db="EMBL/GenBank/DDBJ databases">
        <authorList>
            <person name="Lin J."/>
        </authorList>
    </citation>
    <scope>NUCLEOTIDE SEQUENCE</scope>
</reference>
<accession>A0A6V7P488</accession>
<evidence type="ECO:0000256" key="4">
    <source>
        <dbReference type="ARBA" id="ARBA00022771"/>
    </source>
</evidence>
<feature type="domain" description="Homeobox" evidence="16">
    <location>
        <begin position="466"/>
        <end position="526"/>
    </location>
</feature>
<dbReference type="Pfam" id="PF00628">
    <property type="entry name" value="PHD"/>
    <property type="match status" value="1"/>
</dbReference>
<dbReference type="CDD" id="cd15504">
    <property type="entry name" value="PHD_PRHA_like"/>
    <property type="match status" value="1"/>
</dbReference>
<feature type="compositionally biased region" description="Acidic residues" evidence="14">
    <location>
        <begin position="318"/>
        <end position="332"/>
    </location>
</feature>
<comment type="similarity">
    <text evidence="2">Belongs to the PHD-associated homeobox family.</text>
</comment>
<keyword evidence="4 12" id="KW-0863">Zinc-finger</keyword>
<dbReference type="SMART" id="SM00249">
    <property type="entry name" value="PHD"/>
    <property type="match status" value="1"/>
</dbReference>
<evidence type="ECO:0000313" key="17">
    <source>
        <dbReference type="EMBL" id="CAD1825446.1"/>
    </source>
</evidence>
<evidence type="ECO:0000256" key="10">
    <source>
        <dbReference type="ARBA" id="ARBA00023242"/>
    </source>
</evidence>
<dbReference type="EMBL" id="LR862145">
    <property type="protein sequence ID" value="CAD1825446.1"/>
    <property type="molecule type" value="Genomic_DNA"/>
</dbReference>
<dbReference type="PANTHER" id="PTHR12628">
    <property type="entry name" value="POLYCOMB-LIKE TRANSCRIPTION FACTOR"/>
    <property type="match status" value="1"/>
</dbReference>
<evidence type="ECO:0000256" key="1">
    <source>
        <dbReference type="ARBA" id="ARBA00004123"/>
    </source>
</evidence>
<dbReference type="InterPro" id="IPR001965">
    <property type="entry name" value="Znf_PHD"/>
</dbReference>
<dbReference type="InterPro" id="IPR011011">
    <property type="entry name" value="Znf_FYVE_PHD"/>
</dbReference>
<proteinExistence type="inferred from homology"/>
<feature type="region of interest" description="Disordered" evidence="14">
    <location>
        <begin position="417"/>
        <end position="458"/>
    </location>
</feature>
<evidence type="ECO:0000256" key="6">
    <source>
        <dbReference type="ARBA" id="ARBA00023015"/>
    </source>
</evidence>
<evidence type="ECO:0000256" key="7">
    <source>
        <dbReference type="ARBA" id="ARBA00023125"/>
    </source>
</evidence>
<evidence type="ECO:0000256" key="2">
    <source>
        <dbReference type="ARBA" id="ARBA00007427"/>
    </source>
</evidence>
<feature type="region of interest" description="Disordered" evidence="14">
    <location>
        <begin position="310"/>
        <end position="349"/>
    </location>
</feature>
<dbReference type="GO" id="GO:0045814">
    <property type="term" value="P:negative regulation of gene expression, epigenetic"/>
    <property type="evidence" value="ECO:0007669"/>
    <property type="project" value="TreeGrafter"/>
</dbReference>
<evidence type="ECO:0000256" key="13">
    <source>
        <dbReference type="RuleBase" id="RU000682"/>
    </source>
</evidence>
<feature type="compositionally biased region" description="Acidic residues" evidence="14">
    <location>
        <begin position="420"/>
        <end position="429"/>
    </location>
</feature>
<keyword evidence="7 11" id="KW-0238">DNA-binding</keyword>
<dbReference type="GO" id="GO:0006355">
    <property type="term" value="P:regulation of DNA-templated transcription"/>
    <property type="evidence" value="ECO:0007669"/>
    <property type="project" value="UniProtKB-ARBA"/>
</dbReference>
<feature type="domain" description="PHD-type" evidence="15">
    <location>
        <begin position="218"/>
        <end position="273"/>
    </location>
</feature>
<feature type="region of interest" description="Disordered" evidence="14">
    <location>
        <begin position="663"/>
        <end position="685"/>
    </location>
</feature>
<keyword evidence="10 11" id="KW-0539">Nucleus</keyword>
<dbReference type="CDD" id="cd00086">
    <property type="entry name" value="homeodomain"/>
    <property type="match status" value="1"/>
</dbReference>
<protein>
    <recommendedName>
        <fullName evidence="18">Pathogenesis-related homeodomain protein</fullName>
    </recommendedName>
</protein>
<dbReference type="AlphaFoldDB" id="A0A6V7P488"/>
<evidence type="ECO:0000256" key="14">
    <source>
        <dbReference type="SAM" id="MobiDB-lite"/>
    </source>
</evidence>
<keyword evidence="9" id="KW-0804">Transcription</keyword>
<evidence type="ECO:0000259" key="15">
    <source>
        <dbReference type="PROSITE" id="PS50016"/>
    </source>
</evidence>
<sequence>MHSSEKNLVFYSAKKSPILKKELQSNLNSSSLSKHHRKFLNNACKNTRYSHLRKKRIRKNIQNSKLVRSQQKVAECSSITGCDFLPSTSKQSRSMAFGGHSKSKAHHAVTKRNKKKRRRNKRDKGDWDEASRLRSRARYLLIKMKHGQNLIDAYSGDGWNGQSREKIKPEKELQRAEKQILNCRHGIRDVIRQLDLLSSVGSIEDSVMYPDGSVFHEHIFCAKCKSREAFPENDIILCDGSCNCGFHQKCLEPPLEKIPPGDQGWLCKFCDSKLEILEAINAHLCKNFSINSSWEDIFKEEVNCPEANNSYLNPADEWPSEDSEDEDYDPESNENSGEKIGGDESFSNDSSSSCSLFYSSDDAISYGESEHHIDADFFDLIVNTDTGEINSCETVSYRRQRRDVDYKKLHDEMFGKDLAENEEQSEDEDWGPHKRKKRKIESDADTNVDNSGNEDTCSKMIGEKISHDKKRLFRIPPNAVQRLREVFAENELPSKDVRENLSKQLGLSAEKVGKWFKNARYTALKIRKNNQILELQAQYGTLESQNRSWFSEPVRATLRVFLILVAGRNNKSFRCNSCPKKLKIKSWKSRNFCRSCVDGLFLLPPLSAIIRVGKNLKRNLPERNKKSPTNLFRKHPKKATNGRSFDKIQAIIPESRSLSKRHLIKHPRKQRTSETTFVGGRTSASPAEKKVEEDRLYFHALERICALQDRIRSMKKAFESCEDTEHLPAKPNSVVKNVIFVPVAELKEKTL</sequence>
<dbReference type="InterPro" id="IPR019786">
    <property type="entry name" value="Zinc_finger_PHD-type_CS"/>
</dbReference>
<dbReference type="PROSITE" id="PS01359">
    <property type="entry name" value="ZF_PHD_1"/>
    <property type="match status" value="1"/>
</dbReference>
<gene>
    <name evidence="17" type="ORF">CB5_LOCUS8657</name>
</gene>
<evidence type="ECO:0000256" key="5">
    <source>
        <dbReference type="ARBA" id="ARBA00022833"/>
    </source>
</evidence>
<evidence type="ECO:0000256" key="11">
    <source>
        <dbReference type="PROSITE-ProRule" id="PRU00108"/>
    </source>
</evidence>
<evidence type="ECO:0008006" key="18">
    <source>
        <dbReference type="Google" id="ProtNLM"/>
    </source>
</evidence>
<dbReference type="GO" id="GO:0003682">
    <property type="term" value="F:chromatin binding"/>
    <property type="evidence" value="ECO:0007669"/>
    <property type="project" value="TreeGrafter"/>
</dbReference>
<dbReference type="Gene3D" id="3.30.40.10">
    <property type="entry name" value="Zinc/RING finger domain, C3HC4 (zinc finger)"/>
    <property type="match status" value="1"/>
</dbReference>
<keyword evidence="3" id="KW-0479">Metal-binding</keyword>
<dbReference type="SUPFAM" id="SSF57903">
    <property type="entry name" value="FYVE/PHD zinc finger"/>
    <property type="match status" value="1"/>
</dbReference>
<dbReference type="SUPFAM" id="SSF46689">
    <property type="entry name" value="Homeodomain-like"/>
    <property type="match status" value="1"/>
</dbReference>
<evidence type="ECO:0000256" key="9">
    <source>
        <dbReference type="ARBA" id="ARBA00023163"/>
    </source>
</evidence>
<dbReference type="GO" id="GO:0008270">
    <property type="term" value="F:zinc ion binding"/>
    <property type="evidence" value="ECO:0007669"/>
    <property type="project" value="UniProtKB-KW"/>
</dbReference>
<evidence type="ECO:0000256" key="8">
    <source>
        <dbReference type="ARBA" id="ARBA00023155"/>
    </source>
</evidence>
<keyword evidence="6" id="KW-0805">Transcription regulation</keyword>
<evidence type="ECO:0000256" key="12">
    <source>
        <dbReference type="PROSITE-ProRule" id="PRU00146"/>
    </source>
</evidence>
<dbReference type="SMART" id="SM00389">
    <property type="entry name" value="HOX"/>
    <property type="match status" value="1"/>
</dbReference>
<evidence type="ECO:0000256" key="3">
    <source>
        <dbReference type="ARBA" id="ARBA00022723"/>
    </source>
</evidence>
<dbReference type="InterPro" id="IPR013083">
    <property type="entry name" value="Znf_RING/FYVE/PHD"/>
</dbReference>
<feature type="compositionally biased region" description="Polar residues" evidence="14">
    <location>
        <begin position="445"/>
        <end position="455"/>
    </location>
</feature>
<feature type="DNA-binding region" description="Homeobox" evidence="11">
    <location>
        <begin position="468"/>
        <end position="527"/>
    </location>
</feature>
<dbReference type="PANTHER" id="PTHR12628:SF10">
    <property type="entry name" value="HOMEOBOX DOMAIN-CONTAINING PROTEIN"/>
    <property type="match status" value="1"/>
</dbReference>
<evidence type="ECO:0000259" key="16">
    <source>
        <dbReference type="PROSITE" id="PS50071"/>
    </source>
</evidence>
<dbReference type="GO" id="GO:0010557">
    <property type="term" value="P:positive regulation of macromolecule biosynthetic process"/>
    <property type="evidence" value="ECO:0007669"/>
    <property type="project" value="UniProtKB-ARBA"/>
</dbReference>
<feature type="region of interest" description="Disordered" evidence="14">
    <location>
        <begin position="90"/>
        <end position="129"/>
    </location>
</feature>